<dbReference type="InterPro" id="IPR001478">
    <property type="entry name" value="PDZ"/>
</dbReference>
<dbReference type="GO" id="GO:0030288">
    <property type="term" value="C:outer membrane-bounded periplasmic space"/>
    <property type="evidence" value="ECO:0007669"/>
    <property type="project" value="TreeGrafter"/>
</dbReference>
<dbReference type="CDD" id="cd06782">
    <property type="entry name" value="cpPDZ_CPP-like"/>
    <property type="match status" value="1"/>
</dbReference>
<dbReference type="SMART" id="SM00245">
    <property type="entry name" value="TSPc"/>
    <property type="match status" value="1"/>
</dbReference>
<proteinExistence type="inferred from homology"/>
<dbReference type="CDD" id="cd07560">
    <property type="entry name" value="Peptidase_S41_CPP"/>
    <property type="match status" value="1"/>
</dbReference>
<comment type="similarity">
    <text evidence="1 5">Belongs to the peptidase S41A family.</text>
</comment>
<dbReference type="AlphaFoldDB" id="A0A286A6I6"/>
<reference evidence="9" key="1">
    <citation type="submission" date="2017-09" db="EMBL/GenBank/DDBJ databases">
        <authorList>
            <person name="Varghese N."/>
            <person name="Submissions S."/>
        </authorList>
    </citation>
    <scope>NUCLEOTIDE SEQUENCE [LARGE SCALE GENOMIC DNA]</scope>
    <source>
        <strain evidence="9">CGMCC 1.12803</strain>
    </source>
</reference>
<dbReference type="Gene3D" id="3.90.226.10">
    <property type="entry name" value="2-enoyl-CoA Hydratase, Chain A, domain 1"/>
    <property type="match status" value="1"/>
</dbReference>
<dbReference type="Pfam" id="PF03572">
    <property type="entry name" value="Peptidase_S41"/>
    <property type="match status" value="1"/>
</dbReference>
<evidence type="ECO:0000259" key="7">
    <source>
        <dbReference type="PROSITE" id="PS50106"/>
    </source>
</evidence>
<evidence type="ECO:0000256" key="2">
    <source>
        <dbReference type="ARBA" id="ARBA00022670"/>
    </source>
</evidence>
<dbReference type="GO" id="GO:0007165">
    <property type="term" value="P:signal transduction"/>
    <property type="evidence" value="ECO:0007669"/>
    <property type="project" value="TreeGrafter"/>
</dbReference>
<evidence type="ECO:0000313" key="8">
    <source>
        <dbReference type="EMBL" id="SOD17524.1"/>
    </source>
</evidence>
<dbReference type="InterPro" id="IPR029045">
    <property type="entry name" value="ClpP/crotonase-like_dom_sf"/>
</dbReference>
<keyword evidence="2 5" id="KW-0645">Protease</keyword>
<dbReference type="GO" id="GO:0008236">
    <property type="term" value="F:serine-type peptidase activity"/>
    <property type="evidence" value="ECO:0007669"/>
    <property type="project" value="UniProtKB-KW"/>
</dbReference>
<dbReference type="InterPro" id="IPR004447">
    <property type="entry name" value="Peptidase_S41A"/>
</dbReference>
<keyword evidence="3 5" id="KW-0378">Hydrolase</keyword>
<dbReference type="EMBL" id="OCMT01000003">
    <property type="protein sequence ID" value="SOD17524.1"/>
    <property type="molecule type" value="Genomic_DNA"/>
</dbReference>
<dbReference type="Gene3D" id="2.30.42.10">
    <property type="match status" value="1"/>
</dbReference>
<accession>A0A286A6I6</accession>
<keyword evidence="6" id="KW-1133">Transmembrane helix</keyword>
<keyword evidence="4 5" id="KW-0720">Serine protease</keyword>
<name>A0A286A6I6_9SPHI</name>
<evidence type="ECO:0000256" key="5">
    <source>
        <dbReference type="RuleBase" id="RU004404"/>
    </source>
</evidence>
<keyword evidence="9" id="KW-1185">Reference proteome</keyword>
<dbReference type="SUPFAM" id="SSF52096">
    <property type="entry name" value="ClpP/crotonase"/>
    <property type="match status" value="1"/>
</dbReference>
<keyword evidence="6" id="KW-0472">Membrane</keyword>
<feature type="transmembrane region" description="Helical" evidence="6">
    <location>
        <begin position="50"/>
        <end position="70"/>
    </location>
</feature>
<keyword evidence="6" id="KW-0812">Transmembrane</keyword>
<organism evidence="8 9">
    <name type="scientific">Pedobacter xixiisoli</name>
    <dbReference type="NCBI Taxonomy" id="1476464"/>
    <lineage>
        <taxon>Bacteria</taxon>
        <taxon>Pseudomonadati</taxon>
        <taxon>Bacteroidota</taxon>
        <taxon>Sphingobacteriia</taxon>
        <taxon>Sphingobacteriales</taxon>
        <taxon>Sphingobacteriaceae</taxon>
        <taxon>Pedobacter</taxon>
    </lineage>
</organism>
<evidence type="ECO:0000256" key="3">
    <source>
        <dbReference type="ARBA" id="ARBA00022801"/>
    </source>
</evidence>
<dbReference type="Pfam" id="PF13180">
    <property type="entry name" value="PDZ_2"/>
    <property type="match status" value="1"/>
</dbReference>
<evidence type="ECO:0000256" key="4">
    <source>
        <dbReference type="ARBA" id="ARBA00022825"/>
    </source>
</evidence>
<dbReference type="PANTHER" id="PTHR32060:SF30">
    <property type="entry name" value="CARBOXY-TERMINAL PROCESSING PROTEASE CTPA"/>
    <property type="match status" value="1"/>
</dbReference>
<sequence>MQKTAIYRKSFQISAIILKKLNCYLYVFSNKKLNFFTFAIPKLMKKSTRVNFLIALAYCVTLIGGMYLGYKLLKDQGFQVEKDIRYANTENEKVDDIIHIIKKKYVDDVNADSLKHLPIDSLLHQLDPHSAYLPPTEAFELSEALEGNFEGVGVEYYILNDTLLVTNVIKDGPAFLSGVKQGDKILKVDTTVVSGRMLPRSQMMGRIKGKKGTNVQLTVLHPGNTNPVTLNVKRGRVEVSSIDAAYMMNQETAYIRISKFGATTDNDFANTIKTLKAKGMKKMVLDLRDNGGGYLTAATSLANQFLPENKLIVYTQGKHDPRTDYFTTGGGEFEQGKLAVLINENSASASEIFAGAIQDLNRGAIIGRRSFGKGLVQEQFAFEDGSALNLTIARYYTPSGRSIQKSYKKGYKAYQQEIEDRLNTGELTAGSTKADSLMNNLPYITKDGKKIFSGGGIQPDIYVKLDTLGYNKFYATLLQKNIFIDFVFETLADRYTSDYLNRAVSVFNINDKDYVDFLKYAESKKVVIDTKQLIQAKPLIYKNLKLMLYKYYLGDNGYYKAHNQSDPMIKQALGYLAVN</sequence>
<dbReference type="GO" id="GO:0004175">
    <property type="term" value="F:endopeptidase activity"/>
    <property type="evidence" value="ECO:0007669"/>
    <property type="project" value="TreeGrafter"/>
</dbReference>
<evidence type="ECO:0000256" key="1">
    <source>
        <dbReference type="ARBA" id="ARBA00009179"/>
    </source>
</evidence>
<dbReference type="PANTHER" id="PTHR32060">
    <property type="entry name" value="TAIL-SPECIFIC PROTEASE"/>
    <property type="match status" value="1"/>
</dbReference>
<dbReference type="GO" id="GO:0006508">
    <property type="term" value="P:proteolysis"/>
    <property type="evidence" value="ECO:0007669"/>
    <property type="project" value="UniProtKB-KW"/>
</dbReference>
<dbReference type="InterPro" id="IPR005151">
    <property type="entry name" value="Tail-specific_protease"/>
</dbReference>
<dbReference type="Proteomes" id="UP000219281">
    <property type="component" value="Unassembled WGS sequence"/>
</dbReference>
<dbReference type="Gene3D" id="3.30.750.44">
    <property type="match status" value="1"/>
</dbReference>
<dbReference type="InterPro" id="IPR036034">
    <property type="entry name" value="PDZ_sf"/>
</dbReference>
<dbReference type="SUPFAM" id="SSF50156">
    <property type="entry name" value="PDZ domain-like"/>
    <property type="match status" value="1"/>
</dbReference>
<evidence type="ECO:0000313" key="9">
    <source>
        <dbReference type="Proteomes" id="UP000219281"/>
    </source>
</evidence>
<evidence type="ECO:0000256" key="6">
    <source>
        <dbReference type="SAM" id="Phobius"/>
    </source>
</evidence>
<dbReference type="PROSITE" id="PS50106">
    <property type="entry name" value="PDZ"/>
    <property type="match status" value="1"/>
</dbReference>
<protein>
    <submittedName>
        <fullName evidence="8">Carboxyl-terminal processing protease</fullName>
    </submittedName>
</protein>
<dbReference type="SMART" id="SM00228">
    <property type="entry name" value="PDZ"/>
    <property type="match status" value="1"/>
</dbReference>
<feature type="domain" description="PDZ" evidence="7">
    <location>
        <begin position="138"/>
        <end position="195"/>
    </location>
</feature>
<gene>
    <name evidence="8" type="ORF">SAMN06297358_2565</name>
</gene>
<dbReference type="NCBIfam" id="TIGR00225">
    <property type="entry name" value="prc"/>
    <property type="match status" value="1"/>
</dbReference>